<dbReference type="Proteomes" id="UP000039865">
    <property type="component" value="Unassembled WGS sequence"/>
</dbReference>
<name>A0A078B1D4_STYLE</name>
<dbReference type="OrthoDB" id="10630665at2759"/>
<dbReference type="InParanoid" id="A0A078B1D4"/>
<reference evidence="1 2" key="1">
    <citation type="submission" date="2014-06" db="EMBL/GenBank/DDBJ databases">
        <authorList>
            <person name="Swart Estienne"/>
        </authorList>
    </citation>
    <scope>NUCLEOTIDE SEQUENCE [LARGE SCALE GENOMIC DNA]</scope>
    <source>
        <strain evidence="1 2">130c</strain>
    </source>
</reference>
<gene>
    <name evidence="1" type="primary">Contig10053.g10746</name>
    <name evidence="1" type="ORF">STYLEM_16105</name>
</gene>
<evidence type="ECO:0000313" key="2">
    <source>
        <dbReference type="Proteomes" id="UP000039865"/>
    </source>
</evidence>
<dbReference type="AlphaFoldDB" id="A0A078B1D4"/>
<proteinExistence type="predicted"/>
<protein>
    <submittedName>
        <fullName evidence="1">Uncharacterized protein</fullName>
    </submittedName>
</protein>
<accession>A0A078B1D4</accession>
<keyword evidence="2" id="KW-1185">Reference proteome</keyword>
<evidence type="ECO:0000313" key="1">
    <source>
        <dbReference type="EMBL" id="CDW87003.1"/>
    </source>
</evidence>
<dbReference type="EMBL" id="CCKQ01015197">
    <property type="protein sequence ID" value="CDW87003.1"/>
    <property type="molecule type" value="Genomic_DNA"/>
</dbReference>
<sequence>MGCCCAKKKQSRATLPETQQEIIYPTFGEVEVEVQEEAGGPETIENNQTTYIQEVMPYQSPIKEMQKIRPILIETKQSHFYSHKYLPKNLRTEYITKFKDLPSPPEHLKDQVKEIMITLNIARAGAVYFSNNALETIRSQMHKDKFYNSFSLGMVKTEEGQEAVDSLINWITKQPKAKGLQWNPKLEKMINVEKIKNIDIISRSENEISENEQNSLKHRLLAECDFMYEHIYVFFDFMTSFGFEVVCNLLRDDGNPQRYTRQILMSSKIEYMVAFHEIHSTGQPITYLVLATKEISKEDYYKLINPRNKIEDGDFDNPDLTLDASQIIESLNRIQQSQDELVNELDKKVSQRYNMRKSVTKSMISENLTERINRVGNFTSYPESVYERQGTPPKLKQADLINLKDESILINDVNFLDKQRSIIPQVVKIAEEKQKTPLIDLKHKPEAVYNQQISYKASDNQSFFMPQSELPQLLKTETPQILQQSGLNTLRYNPQQNSSIITSFQDAQPSVNLTHQKQGQTLKLNQDLIHKNNPQQISKNTTAQYGIYTRNAQQQVKSRTQDYKLKPEDHQKIQKNVDEIVNFSINIPKTKYY</sequence>
<organism evidence="1 2">
    <name type="scientific">Stylonychia lemnae</name>
    <name type="common">Ciliate</name>
    <dbReference type="NCBI Taxonomy" id="5949"/>
    <lineage>
        <taxon>Eukaryota</taxon>
        <taxon>Sar</taxon>
        <taxon>Alveolata</taxon>
        <taxon>Ciliophora</taxon>
        <taxon>Intramacronucleata</taxon>
        <taxon>Spirotrichea</taxon>
        <taxon>Stichotrichia</taxon>
        <taxon>Sporadotrichida</taxon>
        <taxon>Oxytrichidae</taxon>
        <taxon>Stylonychinae</taxon>
        <taxon>Stylonychia</taxon>
    </lineage>
</organism>